<name>A0A415C3A9_BIFBI</name>
<dbReference type="EMBL" id="QRLR01000006">
    <property type="protein sequence ID" value="RHJ21984.1"/>
    <property type="molecule type" value="Genomic_DNA"/>
</dbReference>
<evidence type="ECO:0000313" key="2">
    <source>
        <dbReference type="Proteomes" id="UP000283727"/>
    </source>
</evidence>
<reference evidence="1 2" key="1">
    <citation type="submission" date="2018-08" db="EMBL/GenBank/DDBJ databases">
        <title>A genome reference for cultivated species of the human gut microbiota.</title>
        <authorList>
            <person name="Zou Y."/>
            <person name="Xue W."/>
            <person name="Luo G."/>
        </authorList>
    </citation>
    <scope>NUCLEOTIDE SEQUENCE [LARGE SCALE GENOMIC DNA]</scope>
    <source>
        <strain evidence="1 2">AM12-10</strain>
    </source>
</reference>
<evidence type="ECO:0000313" key="1">
    <source>
        <dbReference type="EMBL" id="RHJ21984.1"/>
    </source>
</evidence>
<dbReference type="RefSeq" id="WP_374938549.1">
    <property type="nucleotide sequence ID" value="NZ_QRLR01000006.1"/>
</dbReference>
<sequence length="149" mass="16721">MTAAAHRLVVHDERPETCYVTADTYPINAPYRGGGKPSGLVGLFARRMSIVFTTLVNRKSPDYDPETLTLTLGKDFLRLCKRTGMYNNGGGIKQARRTLLAYATAEFEDRNGRTVKPIASSIPASRGLLGWVIVFDRDFVRLMKRNVRR</sequence>
<feature type="non-terminal residue" evidence="1">
    <location>
        <position position="149"/>
    </location>
</feature>
<dbReference type="Proteomes" id="UP000283727">
    <property type="component" value="Unassembled WGS sequence"/>
</dbReference>
<accession>A0A415C3A9</accession>
<proteinExistence type="predicted"/>
<gene>
    <name evidence="1" type="ORF">DW137_09115</name>
</gene>
<protein>
    <submittedName>
        <fullName evidence="1">Uncharacterized protein</fullName>
    </submittedName>
</protein>
<comment type="caution">
    <text evidence="1">The sequence shown here is derived from an EMBL/GenBank/DDBJ whole genome shotgun (WGS) entry which is preliminary data.</text>
</comment>
<dbReference type="AlphaFoldDB" id="A0A415C3A9"/>
<organism evidence="1 2">
    <name type="scientific">Bifidobacterium bifidum</name>
    <dbReference type="NCBI Taxonomy" id="1681"/>
    <lineage>
        <taxon>Bacteria</taxon>
        <taxon>Bacillati</taxon>
        <taxon>Actinomycetota</taxon>
        <taxon>Actinomycetes</taxon>
        <taxon>Bifidobacteriales</taxon>
        <taxon>Bifidobacteriaceae</taxon>
        <taxon>Bifidobacterium</taxon>
    </lineage>
</organism>